<dbReference type="Proteomes" id="UP001597010">
    <property type="component" value="Unassembled WGS sequence"/>
</dbReference>
<name>A0ABW3AUV4_9SPHI</name>
<evidence type="ECO:0000256" key="1">
    <source>
        <dbReference type="ARBA" id="ARBA00022729"/>
    </source>
</evidence>
<dbReference type="PANTHER" id="PTHR43037:SF1">
    <property type="entry name" value="BLL1128 PROTEIN"/>
    <property type="match status" value="1"/>
</dbReference>
<feature type="signal peptide" evidence="2">
    <location>
        <begin position="1"/>
        <end position="25"/>
    </location>
</feature>
<evidence type="ECO:0000256" key="2">
    <source>
        <dbReference type="SAM" id="SignalP"/>
    </source>
</evidence>
<dbReference type="RefSeq" id="WP_377116209.1">
    <property type="nucleotide sequence ID" value="NZ_JBHTHZ010000013.1"/>
</dbReference>
<protein>
    <submittedName>
        <fullName evidence="4">Prolyl oligopeptidase family serine peptidase</fullName>
    </submittedName>
</protein>
<evidence type="ECO:0000313" key="5">
    <source>
        <dbReference type="Proteomes" id="UP001597010"/>
    </source>
</evidence>
<evidence type="ECO:0000313" key="4">
    <source>
        <dbReference type="EMBL" id="MFD0794652.1"/>
    </source>
</evidence>
<feature type="domain" description="Phospholipase/carboxylesterase/thioesterase" evidence="3">
    <location>
        <begin position="58"/>
        <end position="252"/>
    </location>
</feature>
<dbReference type="InterPro" id="IPR029058">
    <property type="entry name" value="AB_hydrolase_fold"/>
</dbReference>
<dbReference type="PANTHER" id="PTHR43037">
    <property type="entry name" value="UNNAMED PRODUCT-RELATED"/>
    <property type="match status" value="1"/>
</dbReference>
<dbReference type="EMBL" id="JBHTHZ010000013">
    <property type="protein sequence ID" value="MFD0794652.1"/>
    <property type="molecule type" value="Genomic_DNA"/>
</dbReference>
<sequence length="267" mass="30115">MILKKLKIMAMLGMMCLAFPFLALAQDNSAFDRGMYTSKSDTLPYRILFPRKFDPKHQYPIIFVLHGAGERGKDNNKQLAYGPKLFLNDTIRDKYPAIVVYPQCPEGNYWSNVKIDTNETGKRVFHFQEGGDPTTAMKALLGLVDEFLKKPYVSEKQVYIGGLSMGGMGTLEILRRKPKLFAAAFAICGGDNTNNVKKYADKVPLWIFHGLNDSVVPEDHSEVVVAALRDAGADPRFTRYPNTDHNSWDKAFAEPDLIPWLFSNVKK</sequence>
<reference evidence="5" key="1">
    <citation type="journal article" date="2019" name="Int. J. Syst. Evol. Microbiol.">
        <title>The Global Catalogue of Microorganisms (GCM) 10K type strain sequencing project: providing services to taxonomists for standard genome sequencing and annotation.</title>
        <authorList>
            <consortium name="The Broad Institute Genomics Platform"/>
            <consortium name="The Broad Institute Genome Sequencing Center for Infectious Disease"/>
            <person name="Wu L."/>
            <person name="Ma J."/>
        </authorList>
    </citation>
    <scope>NUCLEOTIDE SEQUENCE [LARGE SCALE GENOMIC DNA]</scope>
    <source>
        <strain evidence="5">CCUG 61484</strain>
    </source>
</reference>
<gene>
    <name evidence="4" type="ORF">ACFQZX_13580</name>
</gene>
<dbReference type="Gene3D" id="3.40.50.1820">
    <property type="entry name" value="alpha/beta hydrolase"/>
    <property type="match status" value="1"/>
</dbReference>
<keyword evidence="5" id="KW-1185">Reference proteome</keyword>
<dbReference type="Pfam" id="PF02230">
    <property type="entry name" value="Abhydrolase_2"/>
    <property type="match status" value="1"/>
</dbReference>
<feature type="chain" id="PRO_5046086537" evidence="2">
    <location>
        <begin position="26"/>
        <end position="267"/>
    </location>
</feature>
<accession>A0ABW3AUV4</accession>
<proteinExistence type="predicted"/>
<organism evidence="4 5">
    <name type="scientific">Mucilaginibacter litoreus</name>
    <dbReference type="NCBI Taxonomy" id="1048221"/>
    <lineage>
        <taxon>Bacteria</taxon>
        <taxon>Pseudomonadati</taxon>
        <taxon>Bacteroidota</taxon>
        <taxon>Sphingobacteriia</taxon>
        <taxon>Sphingobacteriales</taxon>
        <taxon>Sphingobacteriaceae</taxon>
        <taxon>Mucilaginibacter</taxon>
    </lineage>
</organism>
<keyword evidence="1 2" id="KW-0732">Signal</keyword>
<dbReference type="InterPro" id="IPR050955">
    <property type="entry name" value="Plant_Biomass_Hydrol_Est"/>
</dbReference>
<dbReference type="SUPFAM" id="SSF53474">
    <property type="entry name" value="alpha/beta-Hydrolases"/>
    <property type="match status" value="1"/>
</dbReference>
<dbReference type="InterPro" id="IPR003140">
    <property type="entry name" value="PLipase/COase/thioEstase"/>
</dbReference>
<comment type="caution">
    <text evidence="4">The sequence shown here is derived from an EMBL/GenBank/DDBJ whole genome shotgun (WGS) entry which is preliminary data.</text>
</comment>
<evidence type="ECO:0000259" key="3">
    <source>
        <dbReference type="Pfam" id="PF02230"/>
    </source>
</evidence>